<dbReference type="Proteomes" id="UP000728032">
    <property type="component" value="Unassembled WGS sequence"/>
</dbReference>
<dbReference type="SUPFAM" id="SSF54928">
    <property type="entry name" value="RNA-binding domain, RBD"/>
    <property type="match status" value="1"/>
</dbReference>
<reference evidence="1" key="1">
    <citation type="submission" date="2020-11" db="EMBL/GenBank/DDBJ databases">
        <authorList>
            <person name="Tran Van P."/>
        </authorList>
    </citation>
    <scope>NUCLEOTIDE SEQUENCE</scope>
</reference>
<sequence length="110" mass="11942">MSLKCNQNVLNAGCCFVTFYTRRAALEAQNALHNIRTLPSAQNALHNIRTLPSAKDLIVAAAAQLLLGQNQSVSAMNSAINSCGQHCNNCNITDTIIRATQQIPIFNLFL</sequence>
<dbReference type="AlphaFoldDB" id="A0A7R9QDN6"/>
<name>A0A7R9QDN6_9ACAR</name>
<dbReference type="EMBL" id="OC915804">
    <property type="protein sequence ID" value="CAD7642008.1"/>
    <property type="molecule type" value="Genomic_DNA"/>
</dbReference>
<protein>
    <recommendedName>
        <fullName evidence="3">RRM domain-containing protein</fullName>
    </recommendedName>
</protein>
<evidence type="ECO:0000313" key="2">
    <source>
        <dbReference type="Proteomes" id="UP000728032"/>
    </source>
</evidence>
<keyword evidence="2" id="KW-1185">Reference proteome</keyword>
<dbReference type="GO" id="GO:0003676">
    <property type="term" value="F:nucleic acid binding"/>
    <property type="evidence" value="ECO:0007669"/>
    <property type="project" value="InterPro"/>
</dbReference>
<dbReference type="OrthoDB" id="8300614at2759"/>
<dbReference type="InterPro" id="IPR035979">
    <property type="entry name" value="RBD_domain_sf"/>
</dbReference>
<evidence type="ECO:0000313" key="1">
    <source>
        <dbReference type="EMBL" id="CAD7642008.1"/>
    </source>
</evidence>
<dbReference type="EMBL" id="CAJPVJ010000979">
    <property type="protein sequence ID" value="CAG2163806.1"/>
    <property type="molecule type" value="Genomic_DNA"/>
</dbReference>
<proteinExistence type="predicted"/>
<evidence type="ECO:0008006" key="3">
    <source>
        <dbReference type="Google" id="ProtNLM"/>
    </source>
</evidence>
<accession>A0A7R9QDN6</accession>
<organism evidence="1">
    <name type="scientific">Oppiella nova</name>
    <dbReference type="NCBI Taxonomy" id="334625"/>
    <lineage>
        <taxon>Eukaryota</taxon>
        <taxon>Metazoa</taxon>
        <taxon>Ecdysozoa</taxon>
        <taxon>Arthropoda</taxon>
        <taxon>Chelicerata</taxon>
        <taxon>Arachnida</taxon>
        <taxon>Acari</taxon>
        <taxon>Acariformes</taxon>
        <taxon>Sarcoptiformes</taxon>
        <taxon>Oribatida</taxon>
        <taxon>Brachypylina</taxon>
        <taxon>Oppioidea</taxon>
        <taxon>Oppiidae</taxon>
        <taxon>Oppiella</taxon>
    </lineage>
</organism>
<gene>
    <name evidence="1" type="ORF">ONB1V03_LOCUS3370</name>
</gene>